<evidence type="ECO:0008006" key="8">
    <source>
        <dbReference type="Google" id="ProtNLM"/>
    </source>
</evidence>
<name>A0AAN7UZG2_9COLE</name>
<dbReference type="GO" id="GO:0008194">
    <property type="term" value="F:UDP-glycosyltransferase activity"/>
    <property type="evidence" value="ECO:0007669"/>
    <property type="project" value="InterPro"/>
</dbReference>
<dbReference type="Pfam" id="PF00201">
    <property type="entry name" value="UDPGT"/>
    <property type="match status" value="1"/>
</dbReference>
<feature type="signal peptide" evidence="5">
    <location>
        <begin position="1"/>
        <end position="16"/>
    </location>
</feature>
<evidence type="ECO:0000256" key="1">
    <source>
        <dbReference type="ARBA" id="ARBA00009995"/>
    </source>
</evidence>
<proteinExistence type="inferred from homology"/>
<keyword evidence="3" id="KW-0808">Transferase</keyword>
<evidence type="ECO:0000313" key="7">
    <source>
        <dbReference type="Proteomes" id="UP001329430"/>
    </source>
</evidence>
<dbReference type="CDD" id="cd03784">
    <property type="entry name" value="GT1_Gtf-like"/>
    <property type="match status" value="1"/>
</dbReference>
<reference evidence="6 7" key="1">
    <citation type="journal article" date="2024" name="Insects">
        <title>An Improved Chromosome-Level Genome Assembly of the Firefly Pyrocoelia pectoralis.</title>
        <authorList>
            <person name="Fu X."/>
            <person name="Meyer-Rochow V.B."/>
            <person name="Ballantyne L."/>
            <person name="Zhu X."/>
        </authorList>
    </citation>
    <scope>NUCLEOTIDE SEQUENCE [LARGE SCALE GENOMIC DNA]</scope>
    <source>
        <strain evidence="6">XCY_ONT2</strain>
    </source>
</reference>
<comment type="similarity">
    <text evidence="1">Belongs to the UDP-glycosyltransferase family.</text>
</comment>
<keyword evidence="2" id="KW-0328">Glycosyltransferase</keyword>
<organism evidence="6 7">
    <name type="scientific">Pyrocoelia pectoralis</name>
    <dbReference type="NCBI Taxonomy" id="417401"/>
    <lineage>
        <taxon>Eukaryota</taxon>
        <taxon>Metazoa</taxon>
        <taxon>Ecdysozoa</taxon>
        <taxon>Arthropoda</taxon>
        <taxon>Hexapoda</taxon>
        <taxon>Insecta</taxon>
        <taxon>Pterygota</taxon>
        <taxon>Neoptera</taxon>
        <taxon>Endopterygota</taxon>
        <taxon>Coleoptera</taxon>
        <taxon>Polyphaga</taxon>
        <taxon>Elateriformia</taxon>
        <taxon>Elateroidea</taxon>
        <taxon>Lampyridae</taxon>
        <taxon>Lampyrinae</taxon>
        <taxon>Pyrocoelia</taxon>
    </lineage>
</organism>
<dbReference type="InterPro" id="IPR002213">
    <property type="entry name" value="UDP_glucos_trans"/>
</dbReference>
<keyword evidence="4" id="KW-0812">Transmembrane</keyword>
<gene>
    <name evidence="6" type="ORF">RI129_012498</name>
</gene>
<feature type="chain" id="PRO_5042871173" description="UDP-glucuronosyltransferase" evidence="5">
    <location>
        <begin position="17"/>
        <end position="507"/>
    </location>
</feature>
<dbReference type="Proteomes" id="UP001329430">
    <property type="component" value="Chromosome 10"/>
</dbReference>
<dbReference type="PANTHER" id="PTHR48043">
    <property type="entry name" value="EG:EG0003.4 PROTEIN-RELATED"/>
    <property type="match status" value="1"/>
</dbReference>
<dbReference type="InterPro" id="IPR050271">
    <property type="entry name" value="UDP-glycosyltransferase"/>
</dbReference>
<sequence length="507" mass="57492">MFVFIYLIFIISGTNAARILGYVPTPSYSHHVAYQSLWKELSLRGHHVTTITTHPINDSSLLNLTEIDLSRLPISFKADKVIDASQGNVLIGLRTYFDQMINVIDLQLEHPPVKRLIDDPNIAFDLVIGEYFFSTPFAFAVRYDCPSIGLLSVDALSAQYKLIGNPTHPVLYPDSLTAFGDQMTLLDRIESVIASLMVEFYLVTPTQRMEQMLVAKHFGHHYPLTRELAKNISFLFVTADPIFHDVKPLLPTVIQIGGGSHRVPTPPLSNELKEVLDSKEFIYFSLGLNVRSDLLPLSTLEIFVNTFAELPYTVLWKFEGALPYQPDNVISSKLLPQQHILKHPNIKLFITQGGQQSLEEAIFAHVPMIGVPFYADQPYNVKKIARKGIGLEINPKHLEKEHLKDAILEVINNPRYKDNVRKLAELARDQPMTGVEKAVWWSEYVIRHKGARHLRSALLDIPWYQYLLLDVICVLGLSLTALIGLMYAICKLLIRLCFTVQVKDKKN</sequence>
<evidence type="ECO:0000256" key="3">
    <source>
        <dbReference type="ARBA" id="ARBA00022679"/>
    </source>
</evidence>
<dbReference type="FunFam" id="3.40.50.2000:FF:000021">
    <property type="entry name" value="UDP-glucuronosyltransferase"/>
    <property type="match status" value="1"/>
</dbReference>
<dbReference type="Gene3D" id="3.40.50.2000">
    <property type="entry name" value="Glycogen Phosphorylase B"/>
    <property type="match status" value="2"/>
</dbReference>
<dbReference type="AlphaFoldDB" id="A0AAN7UZG2"/>
<evidence type="ECO:0000256" key="5">
    <source>
        <dbReference type="SAM" id="SignalP"/>
    </source>
</evidence>
<feature type="transmembrane region" description="Helical" evidence="4">
    <location>
        <begin position="463"/>
        <end position="489"/>
    </location>
</feature>
<keyword evidence="7" id="KW-1185">Reference proteome</keyword>
<dbReference type="SUPFAM" id="SSF53756">
    <property type="entry name" value="UDP-Glycosyltransferase/glycogen phosphorylase"/>
    <property type="match status" value="1"/>
</dbReference>
<dbReference type="PANTHER" id="PTHR48043:SF159">
    <property type="entry name" value="EG:EG0003.4 PROTEIN-RELATED"/>
    <property type="match status" value="1"/>
</dbReference>
<keyword evidence="5" id="KW-0732">Signal</keyword>
<protein>
    <recommendedName>
        <fullName evidence="8">UDP-glucuronosyltransferase</fullName>
    </recommendedName>
</protein>
<evidence type="ECO:0000256" key="2">
    <source>
        <dbReference type="ARBA" id="ARBA00022676"/>
    </source>
</evidence>
<keyword evidence="4" id="KW-1133">Transmembrane helix</keyword>
<evidence type="ECO:0000256" key="4">
    <source>
        <dbReference type="SAM" id="Phobius"/>
    </source>
</evidence>
<accession>A0AAN7UZG2</accession>
<dbReference type="EMBL" id="JAVRBK010000010">
    <property type="protein sequence ID" value="KAK5638203.1"/>
    <property type="molecule type" value="Genomic_DNA"/>
</dbReference>
<keyword evidence="4" id="KW-0472">Membrane</keyword>
<evidence type="ECO:0000313" key="6">
    <source>
        <dbReference type="EMBL" id="KAK5638203.1"/>
    </source>
</evidence>
<comment type="caution">
    <text evidence="6">The sequence shown here is derived from an EMBL/GenBank/DDBJ whole genome shotgun (WGS) entry which is preliminary data.</text>
</comment>